<proteinExistence type="predicted"/>
<name>A0A484H2E5_SOUCH</name>
<organism evidence="2 3">
    <name type="scientific">Sousa chinensis</name>
    <name type="common">Indo-pacific humpbacked dolphin</name>
    <name type="synonym">Steno chinensis</name>
    <dbReference type="NCBI Taxonomy" id="103600"/>
    <lineage>
        <taxon>Eukaryota</taxon>
        <taxon>Metazoa</taxon>
        <taxon>Chordata</taxon>
        <taxon>Craniata</taxon>
        <taxon>Vertebrata</taxon>
        <taxon>Euteleostomi</taxon>
        <taxon>Mammalia</taxon>
        <taxon>Eutheria</taxon>
        <taxon>Laurasiatheria</taxon>
        <taxon>Artiodactyla</taxon>
        <taxon>Whippomorpha</taxon>
        <taxon>Cetacea</taxon>
        <taxon>Odontoceti</taxon>
        <taxon>Delphinidae</taxon>
        <taxon>Sousa</taxon>
    </lineage>
</organism>
<evidence type="ECO:0000313" key="2">
    <source>
        <dbReference type="EMBL" id="TEA42078.1"/>
    </source>
</evidence>
<dbReference type="Proteomes" id="UP000295264">
    <property type="component" value="Unassembled WGS sequence"/>
</dbReference>
<dbReference type="EMBL" id="QWLN02000438">
    <property type="protein sequence ID" value="TEA42078.1"/>
    <property type="molecule type" value="Genomic_DNA"/>
</dbReference>
<gene>
    <name evidence="2" type="ORF">DBR06_SOUSAS58410001</name>
</gene>
<sequence length="106" mass="11852">LKFWFKNGRAKCWRYQRGLILRNTSPLAMGHPVIIILDGPYNAIFILQPNWSWVPLVPLQPQIPGPPMPSLPCLPLPPPPMSSFGLALLGLAWVPVISIHFLVPIL</sequence>
<evidence type="ECO:0000313" key="3">
    <source>
        <dbReference type="Proteomes" id="UP000295264"/>
    </source>
</evidence>
<keyword evidence="3" id="KW-1185">Reference proteome</keyword>
<dbReference type="AlphaFoldDB" id="A0A484H2E5"/>
<feature type="non-terminal residue" evidence="2">
    <location>
        <position position="1"/>
    </location>
</feature>
<accession>A0A484H2E5</accession>
<comment type="caution">
    <text evidence="2">The sequence shown here is derived from an EMBL/GenBank/DDBJ whole genome shotgun (WGS) entry which is preliminary data.</text>
</comment>
<keyword evidence="1" id="KW-1133">Transmembrane helix</keyword>
<keyword evidence="1" id="KW-0472">Membrane</keyword>
<feature type="transmembrane region" description="Helical" evidence="1">
    <location>
        <begin position="84"/>
        <end position="103"/>
    </location>
</feature>
<evidence type="ECO:0000256" key="1">
    <source>
        <dbReference type="SAM" id="Phobius"/>
    </source>
</evidence>
<protein>
    <submittedName>
        <fullName evidence="2">Uncharacterized protein</fullName>
    </submittedName>
</protein>
<keyword evidence="1" id="KW-0812">Transmembrane</keyword>
<reference evidence="2 3" key="1">
    <citation type="journal article" date="2018" name="Genomics">
        <title>Molecular footprints of inshore aquatic adaptation in Indo-Pacific humpback dolphin (Sousa chinensis).</title>
        <authorList>
            <person name="Ming Y."/>
            <person name="Jian J."/>
            <person name="Yu F."/>
            <person name="Yu X."/>
            <person name="Wang J."/>
            <person name="Liu W."/>
        </authorList>
    </citation>
    <scope>NUCLEOTIDE SEQUENCE [LARGE SCALE GENOMIC DNA]</scope>
    <source>
        <strain evidence="2">MY-2018</strain>
        <tissue evidence="2">Skin</tissue>
    </source>
</reference>